<dbReference type="GO" id="GO:0005886">
    <property type="term" value="C:plasma membrane"/>
    <property type="evidence" value="ECO:0007669"/>
    <property type="project" value="UniProtKB-SubCell"/>
</dbReference>
<evidence type="ECO:0000256" key="9">
    <source>
        <dbReference type="PROSITE-ProRule" id="PRU01193"/>
    </source>
</evidence>
<proteinExistence type="predicted"/>
<keyword evidence="3 9" id="KW-0812">Transmembrane</keyword>
<dbReference type="CDD" id="cd04590">
    <property type="entry name" value="CBS_pair_CorC_HlyC_assoc"/>
    <property type="match status" value="1"/>
</dbReference>
<keyword evidence="6 8" id="KW-0129">CBS domain</keyword>
<evidence type="ECO:0000256" key="4">
    <source>
        <dbReference type="ARBA" id="ARBA00022737"/>
    </source>
</evidence>
<evidence type="ECO:0000256" key="1">
    <source>
        <dbReference type="ARBA" id="ARBA00004651"/>
    </source>
</evidence>
<dbReference type="AlphaFoldDB" id="A0A2N3IJ98"/>
<dbReference type="PROSITE" id="PS51846">
    <property type="entry name" value="CNNM"/>
    <property type="match status" value="1"/>
</dbReference>
<sequence>MPARFAKSVFVSFYHLDMGSEILLTIFLVILNGLFVAAEFAIVKVRASQVETKSLSGNRLAKNALHIVNNLDAYLSATQLGITLASLALGWIGEPVVAKIISQILDLFHIQIDEKLLHQIALVTAFTLITFLHIVFGELAPKSLAIRYPERTTLLLAMPLQAFYVLFRPFIWVLNGFANFVLKLFGVPLIHGHDTHTEDEIRLLLAESKKSGTINTTEHELLENVFKFDDRLAEQIMTPRTKIVGIKSDATLQEALELIMQEDYSRLPVYEESLDNIIGILHAKDVIKNLQNPNVSVKSLMRKPYQVSERKSINLLLREMQKKRIQMAVVLDDYGGTAGIVTMEDILEEIVGDIQDEYDNEMPVVQQKSENEFIVNALANIEEVNKFLPEPIPTSEDYDTVAGFINEVFGNIPQENEEWQSEHYIFKILKKENNAIESVLLKLVEPVREEKPAINFE</sequence>
<evidence type="ECO:0000256" key="6">
    <source>
        <dbReference type="ARBA" id="ARBA00023122"/>
    </source>
</evidence>
<dbReference type="SUPFAM" id="SSF56176">
    <property type="entry name" value="FAD-binding/transporter-associated domain-like"/>
    <property type="match status" value="1"/>
</dbReference>
<feature type="domain" description="CBS" evidence="11">
    <location>
        <begin position="237"/>
        <end position="297"/>
    </location>
</feature>
<keyword evidence="14" id="KW-1185">Reference proteome</keyword>
<evidence type="ECO:0000259" key="11">
    <source>
        <dbReference type="PROSITE" id="PS51371"/>
    </source>
</evidence>
<evidence type="ECO:0000256" key="2">
    <source>
        <dbReference type="ARBA" id="ARBA00022475"/>
    </source>
</evidence>
<comment type="caution">
    <text evidence="13">The sequence shown here is derived from an EMBL/GenBank/DDBJ whole genome shotgun (WGS) entry which is preliminary data.</text>
</comment>
<accession>A0A2N3IJ98</accession>
<dbReference type="InterPro" id="IPR036318">
    <property type="entry name" value="FAD-bd_PCMH-like_sf"/>
</dbReference>
<dbReference type="PROSITE" id="PS51371">
    <property type="entry name" value="CBS"/>
    <property type="match status" value="2"/>
</dbReference>
<organism evidence="13 14">
    <name type="scientific">Raineya orbicola</name>
    <dbReference type="NCBI Taxonomy" id="2016530"/>
    <lineage>
        <taxon>Bacteria</taxon>
        <taxon>Pseudomonadati</taxon>
        <taxon>Bacteroidota</taxon>
        <taxon>Cytophagia</taxon>
        <taxon>Cytophagales</taxon>
        <taxon>Raineyaceae</taxon>
        <taxon>Raineya</taxon>
    </lineage>
</organism>
<keyword evidence="7 9" id="KW-0472">Membrane</keyword>
<dbReference type="PANTHER" id="PTHR43099">
    <property type="entry name" value="UPF0053 PROTEIN YRKA"/>
    <property type="match status" value="1"/>
</dbReference>
<feature type="transmembrane region" description="Helical" evidence="10">
    <location>
        <begin position="156"/>
        <end position="174"/>
    </location>
</feature>
<dbReference type="InterPro" id="IPR051676">
    <property type="entry name" value="UPF0053_domain"/>
</dbReference>
<dbReference type="Pfam" id="PF01595">
    <property type="entry name" value="CNNM"/>
    <property type="match status" value="1"/>
</dbReference>
<dbReference type="SMART" id="SM00116">
    <property type="entry name" value="CBS"/>
    <property type="match status" value="2"/>
</dbReference>
<dbReference type="InterPro" id="IPR016169">
    <property type="entry name" value="FAD-bd_PCMH_sub2"/>
</dbReference>
<dbReference type="InterPro" id="IPR002550">
    <property type="entry name" value="CNNM"/>
</dbReference>
<evidence type="ECO:0000313" key="14">
    <source>
        <dbReference type="Proteomes" id="UP000233387"/>
    </source>
</evidence>
<name>A0A2N3IJ98_9BACT</name>
<keyword evidence="2" id="KW-1003">Cell membrane</keyword>
<dbReference type="InterPro" id="IPR044751">
    <property type="entry name" value="Ion_transp-like_CBS"/>
</dbReference>
<dbReference type="PANTHER" id="PTHR43099:SF2">
    <property type="entry name" value="UPF0053 PROTEIN YRKA"/>
    <property type="match status" value="1"/>
</dbReference>
<gene>
    <name evidence="13" type="ORF">Rain11_0617</name>
</gene>
<dbReference type="SUPFAM" id="SSF54631">
    <property type="entry name" value="CBS-domain pair"/>
    <property type="match status" value="1"/>
</dbReference>
<evidence type="ECO:0000256" key="8">
    <source>
        <dbReference type="PROSITE-ProRule" id="PRU00703"/>
    </source>
</evidence>
<feature type="domain" description="CNNM transmembrane" evidence="12">
    <location>
        <begin position="14"/>
        <end position="218"/>
    </location>
</feature>
<evidence type="ECO:0000313" key="13">
    <source>
        <dbReference type="EMBL" id="PKQ70389.1"/>
    </source>
</evidence>
<dbReference type="Gene3D" id="3.30.465.10">
    <property type="match status" value="1"/>
</dbReference>
<comment type="subcellular location">
    <subcellularLocation>
        <location evidence="1">Cell membrane</location>
        <topology evidence="1">Multi-pass membrane protein</topology>
    </subcellularLocation>
</comment>
<dbReference type="SMART" id="SM01091">
    <property type="entry name" value="CorC_HlyC"/>
    <property type="match status" value="1"/>
</dbReference>
<feature type="transmembrane region" description="Helical" evidence="10">
    <location>
        <begin position="116"/>
        <end position="136"/>
    </location>
</feature>
<evidence type="ECO:0000256" key="10">
    <source>
        <dbReference type="SAM" id="Phobius"/>
    </source>
</evidence>
<dbReference type="Pfam" id="PF00571">
    <property type="entry name" value="CBS"/>
    <property type="match status" value="2"/>
</dbReference>
<evidence type="ECO:0000256" key="7">
    <source>
        <dbReference type="ARBA" id="ARBA00023136"/>
    </source>
</evidence>
<evidence type="ECO:0000259" key="12">
    <source>
        <dbReference type="PROSITE" id="PS51846"/>
    </source>
</evidence>
<dbReference type="GO" id="GO:0050660">
    <property type="term" value="F:flavin adenine dinucleotide binding"/>
    <property type="evidence" value="ECO:0007669"/>
    <property type="project" value="InterPro"/>
</dbReference>
<evidence type="ECO:0000256" key="3">
    <source>
        <dbReference type="ARBA" id="ARBA00022692"/>
    </source>
</evidence>
<dbReference type="Proteomes" id="UP000233387">
    <property type="component" value="Unassembled WGS sequence"/>
</dbReference>
<dbReference type="EMBL" id="NKXO01000007">
    <property type="protein sequence ID" value="PKQ70389.1"/>
    <property type="molecule type" value="Genomic_DNA"/>
</dbReference>
<protein>
    <submittedName>
        <fullName evidence="13">Hemolysins and Hemolysins-like protein</fullName>
    </submittedName>
</protein>
<dbReference type="Gene3D" id="3.10.580.10">
    <property type="entry name" value="CBS-domain"/>
    <property type="match status" value="1"/>
</dbReference>
<evidence type="ECO:0000256" key="5">
    <source>
        <dbReference type="ARBA" id="ARBA00022989"/>
    </source>
</evidence>
<keyword evidence="5 9" id="KW-1133">Transmembrane helix</keyword>
<keyword evidence="4" id="KW-0677">Repeat</keyword>
<feature type="domain" description="CBS" evidence="11">
    <location>
        <begin position="300"/>
        <end position="357"/>
    </location>
</feature>
<dbReference type="InterPro" id="IPR046342">
    <property type="entry name" value="CBS_dom_sf"/>
</dbReference>
<dbReference type="FunFam" id="3.10.580.10:FF:000002">
    <property type="entry name" value="Magnesium/cobalt efflux protein CorC"/>
    <property type="match status" value="1"/>
</dbReference>
<dbReference type="Pfam" id="PF03471">
    <property type="entry name" value="CorC_HlyC"/>
    <property type="match status" value="1"/>
</dbReference>
<dbReference type="InterPro" id="IPR005170">
    <property type="entry name" value="Transptr-assoc_dom"/>
</dbReference>
<feature type="transmembrane region" description="Helical" evidence="10">
    <location>
        <begin position="22"/>
        <end position="43"/>
    </location>
</feature>
<reference evidence="13 14" key="1">
    <citation type="submission" date="2017-06" db="EMBL/GenBank/DDBJ databases">
        <title>Raineya orbicola gen. nov., sp. nov. a slightly thermophilic bacterium of the phylum Bacteroidetes and the description of Raineyaceae fam. nov.</title>
        <authorList>
            <person name="Albuquerque L."/>
            <person name="Polonia A.R.M."/>
            <person name="Barroso C."/>
            <person name="Froufe H.J.C."/>
            <person name="Lage O."/>
            <person name="Lobo-Da-Cunha A."/>
            <person name="Egas C."/>
            <person name="Da Costa M.S."/>
        </authorList>
    </citation>
    <scope>NUCLEOTIDE SEQUENCE [LARGE SCALE GENOMIC DNA]</scope>
    <source>
        <strain evidence="13 14">SPSPC-11</strain>
    </source>
</reference>
<dbReference type="InterPro" id="IPR000644">
    <property type="entry name" value="CBS_dom"/>
</dbReference>